<dbReference type="InterPro" id="IPR015943">
    <property type="entry name" value="WD40/YVTN_repeat-like_dom_sf"/>
</dbReference>
<evidence type="ECO:0000256" key="3">
    <source>
        <dbReference type="ARBA" id="ARBA00022737"/>
    </source>
</evidence>
<gene>
    <name evidence="5" type="ORF">PCAR00345_LOCUS34766</name>
</gene>
<proteinExistence type="predicted"/>
<evidence type="ECO:0000313" key="5">
    <source>
        <dbReference type="EMBL" id="CAE0782070.1"/>
    </source>
</evidence>
<dbReference type="SUPFAM" id="SSF50960">
    <property type="entry name" value="TolB, C-terminal domain"/>
    <property type="match status" value="1"/>
</dbReference>
<dbReference type="InterPro" id="IPR037850">
    <property type="entry name" value="RBBP5/Swd1"/>
</dbReference>
<keyword evidence="3" id="KW-0677">Repeat</keyword>
<evidence type="ECO:0000256" key="2">
    <source>
        <dbReference type="ARBA" id="ARBA00022574"/>
    </source>
</evidence>
<organism evidence="5">
    <name type="scientific">Chrysotila carterae</name>
    <name type="common">Marine alga</name>
    <name type="synonym">Syracosphaera carterae</name>
    <dbReference type="NCBI Taxonomy" id="13221"/>
    <lineage>
        <taxon>Eukaryota</taxon>
        <taxon>Haptista</taxon>
        <taxon>Haptophyta</taxon>
        <taxon>Prymnesiophyceae</taxon>
        <taxon>Isochrysidales</taxon>
        <taxon>Isochrysidaceae</taxon>
        <taxon>Chrysotila</taxon>
    </lineage>
</organism>
<comment type="subcellular location">
    <subcellularLocation>
        <location evidence="1">Nucleus</location>
    </subcellularLocation>
</comment>
<dbReference type="PANTHER" id="PTHR44040:SF1">
    <property type="entry name" value="RETINOBLASTOMA-BINDING PROTEIN 5"/>
    <property type="match status" value="1"/>
</dbReference>
<protein>
    <recommendedName>
        <fullName evidence="6">Intraflagellar transport protein 122 homolog</fullName>
    </recommendedName>
</protein>
<dbReference type="AlphaFoldDB" id="A0A7S4F9T6"/>
<accession>A0A7S4F9T6</accession>
<reference evidence="5" key="1">
    <citation type="submission" date="2021-01" db="EMBL/GenBank/DDBJ databases">
        <authorList>
            <person name="Corre E."/>
            <person name="Pelletier E."/>
            <person name="Niang G."/>
            <person name="Scheremetjew M."/>
            <person name="Finn R."/>
            <person name="Kale V."/>
            <person name="Holt S."/>
            <person name="Cochrane G."/>
            <person name="Meng A."/>
            <person name="Brown T."/>
            <person name="Cohen L."/>
        </authorList>
    </citation>
    <scope>NUCLEOTIDE SEQUENCE</scope>
    <source>
        <strain evidence="5">CCMP645</strain>
    </source>
</reference>
<keyword evidence="4" id="KW-0539">Nucleus</keyword>
<evidence type="ECO:0000256" key="4">
    <source>
        <dbReference type="ARBA" id="ARBA00023242"/>
    </source>
</evidence>
<dbReference type="EMBL" id="HBIZ01054307">
    <property type="protein sequence ID" value="CAE0782070.1"/>
    <property type="molecule type" value="Transcribed_RNA"/>
</dbReference>
<evidence type="ECO:0000256" key="1">
    <source>
        <dbReference type="ARBA" id="ARBA00004123"/>
    </source>
</evidence>
<evidence type="ECO:0008006" key="6">
    <source>
        <dbReference type="Google" id="ProtNLM"/>
    </source>
</evidence>
<dbReference type="GO" id="GO:0048188">
    <property type="term" value="C:Set1C/COMPASS complex"/>
    <property type="evidence" value="ECO:0007669"/>
    <property type="project" value="InterPro"/>
</dbReference>
<dbReference type="Gene3D" id="2.130.10.10">
    <property type="entry name" value="YVTN repeat-like/Quinoprotein amine dehydrogenase"/>
    <property type="match status" value="1"/>
</dbReference>
<name>A0A7S4F9T6_CHRCT</name>
<dbReference type="PANTHER" id="PTHR44040">
    <property type="entry name" value="RETINOBLASTOMA-BINDING PROTEIN 5"/>
    <property type="match status" value="1"/>
</dbReference>
<sequence length="278" mass="29908">MTACFDRTGKQVVVGFRRGEVRVVSSESGETLLVVQASGGAAIKGLSLSRDGKSIVLNCTDRVIRAVAFDNLAEGPRAAGRELQDVVNRSQWCHACFSADNEHVIGGSTSATEQKLYIWDLHGHLTKMLDGPKDGAVHFSWAPRRAAAPPRRAASCVSLVRSHPGALLPPGCLGQNDTADAAPHKPSMRSRSDSYCFPHLRQSSSFLLALQLASLATHPYLSIPLYPLLFDSLSFSCPSRLFSPASSDVTSAVRSVCLIVPCIRQFGIQGGRETRIHA</sequence>
<keyword evidence="2" id="KW-0853">WD repeat</keyword>